<evidence type="ECO:0000256" key="7">
    <source>
        <dbReference type="PROSITE-ProRule" id="PRU01384"/>
    </source>
</evidence>
<dbReference type="InterPro" id="IPR006691">
    <property type="entry name" value="GyrA/parC_rep"/>
</dbReference>
<dbReference type="SUPFAM" id="SSF56719">
    <property type="entry name" value="Type II DNA topoisomerase"/>
    <property type="match status" value="1"/>
</dbReference>
<comment type="similarity">
    <text evidence="2">Belongs to the type II topoisomerase GyrA/ParC subunit family.</text>
</comment>
<dbReference type="Pfam" id="PF00521">
    <property type="entry name" value="DNA_topoisoIV"/>
    <property type="match status" value="1"/>
</dbReference>
<feature type="active site" description="O-(5'-phospho-DNA)-tyrosine intermediate" evidence="7">
    <location>
        <position position="122"/>
    </location>
</feature>
<dbReference type="Pfam" id="PF03989">
    <property type="entry name" value="DNA_gyraseA_C"/>
    <property type="match status" value="2"/>
</dbReference>
<dbReference type="NCBIfam" id="NF004044">
    <property type="entry name" value="PRK05561.1"/>
    <property type="match status" value="1"/>
</dbReference>
<sequence>MVPLDEQNILDVDVSSEMETSFLEYAYSVIYSRALPDARDGLKPVQRRILYMMAQMGLRPDKGHVKSARVVGEVMGKLHPHGDSAIYDAMVRLAQPFSLRLPLVDGHGNFGSLDDGPAAPRYTEARMAPAAIAMTADLDEDVVDFIPNYDNKFTQPEVLPAAFPQLLVNGASGIAVGMATNMAPHNLRETINAARHLIAHPDATLDDLMEHVPGPDLPSGGRIVGMQGIRDAYATGRGSFKMRANVSVEQVSPRKTGLVVTALPYGVGPEKVIEKLKDAVNAKKVSGIADVLDLTDRKNGLKMVIELKSGFNPQAVLAQLYKFTPLEESFGINNVALVEGQPRTLGLRELLEVYVEHRISVVRRRTAFRLKKKQDRLHLVEGLLLALVDIDEVIEIIRSSDDTAAARQRLMMVFDLTEIQANHILELRLRQLTRFSRIELEAEQDELKRAIAELEAILASDELLRTTVSDELAEVAELHGDDRRTQLLEAENLAPLPTPAATAKAKAAGQDTMMVADDPCWVLLSTSGQLVRTRDRTPLTGHGRRQRHDAYRSIVATTARGEVGALMSSGRIQRINVVDVPSLAEPTESPNLASGVAVKDFVTLQRGETLVAIVPLNTVLALGTRAGVVKRVRPDWPLNADEFDAIALKGKDEVVGAAAADDDSQLVFITTGAQLLRFSASAVRPQGRTGGGVAGIKLGADDQVLSFSVAPDHTVTDDLDTTALAVVVTVTAGEEDLISSAGSAKVTPLAEYPAKGRATGGVRGHRLLKGESGLRTAWAGPSPALAASEKGVARTLPLEFGRRDGSGIPLDNGIDVVGLGASPTSAAARAAADADESIEPASSAPVHDDDGPVQGSLLDG</sequence>
<name>A0ABY8H9T7_9MICC</name>
<dbReference type="Gene3D" id="3.90.199.10">
    <property type="entry name" value="Topoisomerase II, domain 5"/>
    <property type="match status" value="1"/>
</dbReference>
<evidence type="ECO:0000256" key="1">
    <source>
        <dbReference type="ARBA" id="ARBA00000185"/>
    </source>
</evidence>
<evidence type="ECO:0000259" key="9">
    <source>
        <dbReference type="PROSITE" id="PS52040"/>
    </source>
</evidence>
<feature type="region of interest" description="Disordered" evidence="8">
    <location>
        <begin position="825"/>
        <end position="860"/>
    </location>
</feature>
<evidence type="ECO:0000256" key="2">
    <source>
        <dbReference type="ARBA" id="ARBA00008263"/>
    </source>
</evidence>
<evidence type="ECO:0000256" key="4">
    <source>
        <dbReference type="ARBA" id="ARBA00023029"/>
    </source>
</evidence>
<organism evidence="10 11">
    <name type="scientific">Citricoccus muralis</name>
    <dbReference type="NCBI Taxonomy" id="169134"/>
    <lineage>
        <taxon>Bacteria</taxon>
        <taxon>Bacillati</taxon>
        <taxon>Actinomycetota</taxon>
        <taxon>Actinomycetes</taxon>
        <taxon>Micrococcales</taxon>
        <taxon>Micrococcaceae</taxon>
        <taxon>Citricoccus</taxon>
    </lineage>
</organism>
<dbReference type="InterPro" id="IPR013758">
    <property type="entry name" value="Topo_IIA_A/C_ab"/>
</dbReference>
<evidence type="ECO:0000313" key="11">
    <source>
        <dbReference type="Proteomes" id="UP001219037"/>
    </source>
</evidence>
<evidence type="ECO:0000256" key="8">
    <source>
        <dbReference type="SAM" id="MobiDB-lite"/>
    </source>
</evidence>
<dbReference type="GO" id="GO:0003918">
    <property type="term" value="F:DNA topoisomerase type II (double strand cut, ATP-hydrolyzing) activity"/>
    <property type="evidence" value="ECO:0007669"/>
    <property type="project" value="UniProtKB-EC"/>
</dbReference>
<feature type="domain" description="Topo IIA-type catalytic" evidence="9">
    <location>
        <begin position="35"/>
        <end position="501"/>
    </location>
</feature>
<dbReference type="CDD" id="cd00187">
    <property type="entry name" value="TOP4c"/>
    <property type="match status" value="1"/>
</dbReference>
<dbReference type="Gene3D" id="1.10.268.10">
    <property type="entry name" value="Topoisomerase, domain 3"/>
    <property type="match status" value="1"/>
</dbReference>
<accession>A0ABY8H9T7</accession>
<keyword evidence="11" id="KW-1185">Reference proteome</keyword>
<dbReference type="InterPro" id="IPR002205">
    <property type="entry name" value="Topo_IIA_dom_A"/>
</dbReference>
<dbReference type="EMBL" id="CP121252">
    <property type="protein sequence ID" value="WFP17932.1"/>
    <property type="molecule type" value="Genomic_DNA"/>
</dbReference>
<evidence type="ECO:0000256" key="5">
    <source>
        <dbReference type="ARBA" id="ARBA00023125"/>
    </source>
</evidence>
<gene>
    <name evidence="10" type="ORF">P8192_08540</name>
</gene>
<dbReference type="InterPro" id="IPR013760">
    <property type="entry name" value="Topo_IIA-like_dom_sf"/>
</dbReference>
<dbReference type="PROSITE" id="PS52040">
    <property type="entry name" value="TOPO_IIA"/>
    <property type="match status" value="1"/>
</dbReference>
<dbReference type="SMART" id="SM00434">
    <property type="entry name" value="TOP4c"/>
    <property type="match status" value="1"/>
</dbReference>
<evidence type="ECO:0000313" key="10">
    <source>
        <dbReference type="EMBL" id="WFP17932.1"/>
    </source>
</evidence>
<keyword evidence="6 7" id="KW-0413">Isomerase</keyword>
<proteinExistence type="inferred from homology"/>
<dbReference type="PANTHER" id="PTHR43493:SF5">
    <property type="entry name" value="DNA GYRASE SUBUNIT A, CHLOROPLASTIC_MITOCHONDRIAL"/>
    <property type="match status" value="1"/>
</dbReference>
<dbReference type="PANTHER" id="PTHR43493">
    <property type="entry name" value="DNA GYRASE/TOPOISOMERASE SUBUNIT A"/>
    <property type="match status" value="1"/>
</dbReference>
<dbReference type="Proteomes" id="UP001219037">
    <property type="component" value="Chromosome"/>
</dbReference>
<keyword evidence="5 7" id="KW-0238">DNA-binding</keyword>
<protein>
    <recommendedName>
        <fullName evidence="3">DNA topoisomerase (ATP-hydrolyzing)</fullName>
        <ecNumber evidence="3">5.6.2.2</ecNumber>
    </recommendedName>
</protein>
<reference evidence="10 11" key="1">
    <citation type="submission" date="2023-04" db="EMBL/GenBank/DDBJ databases">
        <title>Funneling lignin-derived compounds into biodiesel using alkali-halophilic Citricoccus sp. P2.</title>
        <authorList>
            <person name="Luo C.-B."/>
        </authorList>
    </citation>
    <scope>NUCLEOTIDE SEQUENCE [LARGE SCALE GENOMIC DNA]</scope>
    <source>
        <strain evidence="10 11">P2</strain>
    </source>
</reference>
<dbReference type="InterPro" id="IPR035516">
    <property type="entry name" value="Gyrase/topoIV_suA_C"/>
</dbReference>
<dbReference type="Gene3D" id="2.120.10.90">
    <property type="entry name" value="DNA gyrase/topoisomerase IV, subunit A, C-terminal"/>
    <property type="match status" value="1"/>
</dbReference>
<keyword evidence="4 7" id="KW-0799">Topoisomerase</keyword>
<evidence type="ECO:0000256" key="6">
    <source>
        <dbReference type="ARBA" id="ARBA00023235"/>
    </source>
</evidence>
<dbReference type="SUPFAM" id="SSF101904">
    <property type="entry name" value="GyrA/ParC C-terminal domain-like"/>
    <property type="match status" value="1"/>
</dbReference>
<comment type="catalytic activity">
    <reaction evidence="1 7">
        <text>ATP-dependent breakage, passage and rejoining of double-stranded DNA.</text>
        <dbReference type="EC" id="5.6.2.2"/>
    </reaction>
</comment>
<evidence type="ECO:0000256" key="3">
    <source>
        <dbReference type="ARBA" id="ARBA00012895"/>
    </source>
</evidence>
<dbReference type="Gene3D" id="3.30.1360.40">
    <property type="match status" value="1"/>
</dbReference>
<dbReference type="InterPro" id="IPR050220">
    <property type="entry name" value="Type_II_DNA_Topoisomerases"/>
</dbReference>
<dbReference type="InterPro" id="IPR013757">
    <property type="entry name" value="Topo_IIA_A_a_sf"/>
</dbReference>
<dbReference type="EC" id="5.6.2.2" evidence="3"/>